<protein>
    <submittedName>
        <fullName evidence="1">SRPBCC family protein</fullName>
    </submittedName>
</protein>
<dbReference type="RefSeq" id="WP_193638017.1">
    <property type="nucleotide sequence ID" value="NZ_JADCSA010000007.1"/>
</dbReference>
<sequence>MAGGSVGFGVPPERAYDFLVDPTQRPRWQSSLRAVELLDGWRPGDPVEAGLRWVDVTWPGLRPRMTLTEAERPERWSESGVWRAFSADLTLTFAATPFGCRVHADFEVRAAGVWAPLGRVATAAGVRPVLADLRRAARDLGVG</sequence>
<comment type="caution">
    <text evidence="1">The sequence shown here is derived from an EMBL/GenBank/DDBJ whole genome shotgun (WGS) entry which is preliminary data.</text>
</comment>
<dbReference type="Proteomes" id="UP000756387">
    <property type="component" value="Unassembled WGS sequence"/>
</dbReference>
<accession>A0ABR9RSY3</accession>
<dbReference type="InterPro" id="IPR019587">
    <property type="entry name" value="Polyketide_cyclase/dehydratase"/>
</dbReference>
<dbReference type="EMBL" id="JADCSA010000007">
    <property type="protein sequence ID" value="MBE7324674.1"/>
    <property type="molecule type" value="Genomic_DNA"/>
</dbReference>
<gene>
    <name evidence="1" type="ORF">IEQ44_08415</name>
</gene>
<dbReference type="SUPFAM" id="SSF55961">
    <property type="entry name" value="Bet v1-like"/>
    <property type="match status" value="1"/>
</dbReference>
<name>A0ABR9RSY3_9ACTN</name>
<reference evidence="1 2" key="1">
    <citation type="submission" date="2020-10" db="EMBL/GenBank/DDBJ databases">
        <title>Nocardioides sp. isolated from sludge.</title>
        <authorList>
            <person name="Zhang X."/>
        </authorList>
    </citation>
    <scope>NUCLEOTIDE SEQUENCE [LARGE SCALE GENOMIC DNA]</scope>
    <source>
        <strain evidence="1 2">Y6</strain>
    </source>
</reference>
<evidence type="ECO:0000313" key="2">
    <source>
        <dbReference type="Proteomes" id="UP000756387"/>
    </source>
</evidence>
<evidence type="ECO:0000313" key="1">
    <source>
        <dbReference type="EMBL" id="MBE7324674.1"/>
    </source>
</evidence>
<dbReference type="InterPro" id="IPR023393">
    <property type="entry name" value="START-like_dom_sf"/>
</dbReference>
<keyword evidence="2" id="KW-1185">Reference proteome</keyword>
<organism evidence="1 2">
    <name type="scientific">Nocardioides malaquae</name>
    <dbReference type="NCBI Taxonomy" id="2773426"/>
    <lineage>
        <taxon>Bacteria</taxon>
        <taxon>Bacillati</taxon>
        <taxon>Actinomycetota</taxon>
        <taxon>Actinomycetes</taxon>
        <taxon>Propionibacteriales</taxon>
        <taxon>Nocardioidaceae</taxon>
        <taxon>Nocardioides</taxon>
    </lineage>
</organism>
<dbReference type="Gene3D" id="3.30.530.20">
    <property type="match status" value="1"/>
</dbReference>
<dbReference type="Pfam" id="PF10604">
    <property type="entry name" value="Polyketide_cyc2"/>
    <property type="match status" value="1"/>
</dbReference>
<proteinExistence type="predicted"/>